<feature type="compositionally biased region" description="Polar residues" evidence="1">
    <location>
        <begin position="103"/>
        <end position="117"/>
    </location>
</feature>
<dbReference type="Proteomes" id="UP001380822">
    <property type="component" value="Unassembled WGS sequence"/>
</dbReference>
<accession>A0ABU7ZQS5</accession>
<organism evidence="2 3">
    <name type="scientific">Pannonibacter anstelovis</name>
    <dbReference type="NCBI Taxonomy" id="3121537"/>
    <lineage>
        <taxon>Bacteria</taxon>
        <taxon>Pseudomonadati</taxon>
        <taxon>Pseudomonadota</taxon>
        <taxon>Alphaproteobacteria</taxon>
        <taxon>Hyphomicrobiales</taxon>
        <taxon>Stappiaceae</taxon>
        <taxon>Pannonibacter</taxon>
    </lineage>
</organism>
<feature type="region of interest" description="Disordered" evidence="1">
    <location>
        <begin position="99"/>
        <end position="134"/>
    </location>
</feature>
<reference evidence="2 3" key="1">
    <citation type="submission" date="2024-02" db="EMBL/GenBank/DDBJ databases">
        <title>A new putative Pannonibacter species isolated from two cases of bloodstream infections in paediatric patients.</title>
        <authorList>
            <person name="Castellana S."/>
            <person name="De Laurentiis V."/>
            <person name="Grassi M."/>
            <person name="De Leonardis F."/>
            <person name="Mosca A."/>
            <person name="De Carlo C."/>
            <person name="Sparapano E."/>
            <person name="Ronga L."/>
            <person name="Santacroce L."/>
            <person name="Chironna M."/>
            <person name="De Robertis A."/>
            <person name="Bianco A."/>
            <person name="Del Sambro L."/>
            <person name="Capozzi L."/>
            <person name="Parisi A."/>
        </authorList>
    </citation>
    <scope>NUCLEOTIDE SEQUENCE [LARGE SCALE GENOMIC DNA]</scope>
    <source>
        <strain evidence="2 3">Pt2</strain>
    </source>
</reference>
<keyword evidence="3" id="KW-1185">Reference proteome</keyword>
<proteinExistence type="predicted"/>
<dbReference type="EMBL" id="JBAKBE010000009">
    <property type="protein sequence ID" value="MEH0097584.1"/>
    <property type="molecule type" value="Genomic_DNA"/>
</dbReference>
<evidence type="ECO:0000313" key="3">
    <source>
        <dbReference type="Proteomes" id="UP001380822"/>
    </source>
</evidence>
<evidence type="ECO:0000313" key="2">
    <source>
        <dbReference type="EMBL" id="MEH0097584.1"/>
    </source>
</evidence>
<comment type="caution">
    <text evidence="2">The sequence shown here is derived from an EMBL/GenBank/DDBJ whole genome shotgun (WGS) entry which is preliminary data.</text>
</comment>
<name>A0ABU7ZQS5_9HYPH</name>
<evidence type="ECO:0008006" key="4">
    <source>
        <dbReference type="Google" id="ProtNLM"/>
    </source>
</evidence>
<protein>
    <recommendedName>
        <fullName evidence="4">HTH marR-type domain-containing protein</fullName>
    </recommendedName>
</protein>
<gene>
    <name evidence="2" type="ORF">V6L76_15080</name>
</gene>
<sequence>MSSLLEKLKAERAQVAEQLTALRATLKEFDTAIAALEGTVMHTPRLTEVKMTLKEVIVQVLADGPLTTEEVAAAVHAKSGFNSSQASVASTLSRLKGEELVERNSNGQWQLPVQETSKQLEESPANDVGASFAD</sequence>
<dbReference type="RefSeq" id="WP_334252195.1">
    <property type="nucleotide sequence ID" value="NZ_JBAKBE010000009.1"/>
</dbReference>
<evidence type="ECO:0000256" key="1">
    <source>
        <dbReference type="SAM" id="MobiDB-lite"/>
    </source>
</evidence>